<evidence type="ECO:0000313" key="1">
    <source>
        <dbReference type="EMBL" id="JAE11082.1"/>
    </source>
</evidence>
<name>A0A0A9FFI9_ARUDO</name>
<dbReference type="EMBL" id="GBRH01186814">
    <property type="protein sequence ID" value="JAE11082.1"/>
    <property type="molecule type" value="Transcribed_RNA"/>
</dbReference>
<organism evidence="1">
    <name type="scientific">Arundo donax</name>
    <name type="common">Giant reed</name>
    <name type="synonym">Donax arundinaceus</name>
    <dbReference type="NCBI Taxonomy" id="35708"/>
    <lineage>
        <taxon>Eukaryota</taxon>
        <taxon>Viridiplantae</taxon>
        <taxon>Streptophyta</taxon>
        <taxon>Embryophyta</taxon>
        <taxon>Tracheophyta</taxon>
        <taxon>Spermatophyta</taxon>
        <taxon>Magnoliopsida</taxon>
        <taxon>Liliopsida</taxon>
        <taxon>Poales</taxon>
        <taxon>Poaceae</taxon>
        <taxon>PACMAD clade</taxon>
        <taxon>Arundinoideae</taxon>
        <taxon>Arundineae</taxon>
        <taxon>Arundo</taxon>
    </lineage>
</organism>
<reference evidence="1" key="2">
    <citation type="journal article" date="2015" name="Data Brief">
        <title>Shoot transcriptome of the giant reed, Arundo donax.</title>
        <authorList>
            <person name="Barrero R.A."/>
            <person name="Guerrero F.D."/>
            <person name="Moolhuijzen P."/>
            <person name="Goolsby J.A."/>
            <person name="Tidwell J."/>
            <person name="Bellgard S.E."/>
            <person name="Bellgard M.I."/>
        </authorList>
    </citation>
    <scope>NUCLEOTIDE SEQUENCE</scope>
    <source>
        <tissue evidence="1">Shoot tissue taken approximately 20 cm above the soil surface</tissue>
    </source>
</reference>
<accession>A0A0A9FFI9</accession>
<proteinExistence type="predicted"/>
<dbReference type="AlphaFoldDB" id="A0A0A9FFI9"/>
<reference evidence="1" key="1">
    <citation type="submission" date="2014-09" db="EMBL/GenBank/DDBJ databases">
        <authorList>
            <person name="Magalhaes I.L.F."/>
            <person name="Oliveira U."/>
            <person name="Santos F.R."/>
            <person name="Vidigal T.H.D.A."/>
            <person name="Brescovit A.D."/>
            <person name="Santos A.J."/>
        </authorList>
    </citation>
    <scope>NUCLEOTIDE SEQUENCE</scope>
    <source>
        <tissue evidence="1">Shoot tissue taken approximately 20 cm above the soil surface</tissue>
    </source>
</reference>
<sequence>MVQTAGPDMPEFQLDPVVGLPCIPDAPCSVISSST</sequence>
<protein>
    <submittedName>
        <fullName evidence="1">Uncharacterized protein</fullName>
    </submittedName>
</protein>